<reference evidence="2 3" key="1">
    <citation type="submission" date="2024-01" db="EMBL/GenBank/DDBJ databases">
        <authorList>
            <person name="Allen C."/>
            <person name="Tagirdzhanova G."/>
        </authorList>
    </citation>
    <scope>NUCLEOTIDE SEQUENCE [LARGE SCALE GENOMIC DNA]</scope>
</reference>
<name>A0ABP0B950_9PEZI</name>
<accession>A0ABP0B950</accession>
<organism evidence="2 3">
    <name type="scientific">Sporothrix bragantina</name>
    <dbReference type="NCBI Taxonomy" id="671064"/>
    <lineage>
        <taxon>Eukaryota</taxon>
        <taxon>Fungi</taxon>
        <taxon>Dikarya</taxon>
        <taxon>Ascomycota</taxon>
        <taxon>Pezizomycotina</taxon>
        <taxon>Sordariomycetes</taxon>
        <taxon>Sordariomycetidae</taxon>
        <taxon>Ophiostomatales</taxon>
        <taxon>Ophiostomataceae</taxon>
        <taxon>Sporothrix</taxon>
    </lineage>
</organism>
<proteinExistence type="predicted"/>
<evidence type="ECO:0000256" key="1">
    <source>
        <dbReference type="SAM" id="SignalP"/>
    </source>
</evidence>
<evidence type="ECO:0000313" key="2">
    <source>
        <dbReference type="EMBL" id="CAK7215736.1"/>
    </source>
</evidence>
<gene>
    <name evidence="2" type="ORF">SBRCBS47491_002585</name>
</gene>
<dbReference type="PROSITE" id="PS50231">
    <property type="entry name" value="RICIN_B_LECTIN"/>
    <property type="match status" value="2"/>
</dbReference>
<evidence type="ECO:0000313" key="3">
    <source>
        <dbReference type="Proteomes" id="UP001642406"/>
    </source>
</evidence>
<sequence>MTRALILLAASFSWSLLVAAKHANVPLLPRTVTSLDTAAVAEAQQRDDTATRAFSNVQITTSDGRCLFVDKLSGDFRENLTPIQVSACGSTDGQGWDVITSGKHNNVANSALIVSTLTEACFNFDPRRAAGNQVLLFSCGGRADGGGDVTNSQLFSFNGTAGPIPFEPENQPGSCLTVNGNVIDIANCDSTDPNQSFVFGGAAASVSAAVASASASITAKAGKASKASSFSALAATSSVAITLPPALQTASSCVGRTRTIVKTVTASGPGSSASASGAGVALGAAQPDSLSSSSSAVAVAAPATTGTATAILQPSSAVPVSRGGNLSPSAAAEANPVDSTATRNLTSVNIRAPNGQCLFVDPTAGDFRENLIPISLVDCSGTPNELWDIVTAGTHNNVAGTALIVSTLTNGCISFDGRRATNDTVNMFSCGGRADGSGQTNADQLMPFIGAFSFAFAPSGENGNVCILPGEDNGRLISGACPTNGAQLFAVFP</sequence>
<keyword evidence="1" id="KW-0732">Signal</keyword>
<dbReference type="CDD" id="cd00161">
    <property type="entry name" value="beta-trefoil_Ricin-like"/>
    <property type="match status" value="2"/>
</dbReference>
<dbReference type="Gene3D" id="2.80.10.50">
    <property type="match status" value="2"/>
</dbReference>
<protein>
    <recommendedName>
        <fullName evidence="4">Ricin B lectin domain-containing protein</fullName>
    </recommendedName>
</protein>
<keyword evidence="3" id="KW-1185">Reference proteome</keyword>
<feature type="signal peptide" evidence="1">
    <location>
        <begin position="1"/>
        <end position="20"/>
    </location>
</feature>
<dbReference type="Proteomes" id="UP001642406">
    <property type="component" value="Unassembled WGS sequence"/>
</dbReference>
<evidence type="ECO:0008006" key="4">
    <source>
        <dbReference type="Google" id="ProtNLM"/>
    </source>
</evidence>
<dbReference type="InterPro" id="IPR035992">
    <property type="entry name" value="Ricin_B-like_lectins"/>
</dbReference>
<feature type="chain" id="PRO_5047203877" description="Ricin B lectin domain-containing protein" evidence="1">
    <location>
        <begin position="21"/>
        <end position="493"/>
    </location>
</feature>
<comment type="caution">
    <text evidence="2">The sequence shown here is derived from an EMBL/GenBank/DDBJ whole genome shotgun (WGS) entry which is preliminary data.</text>
</comment>
<dbReference type="SUPFAM" id="SSF50370">
    <property type="entry name" value="Ricin B-like lectins"/>
    <property type="match status" value="2"/>
</dbReference>
<dbReference type="EMBL" id="CAWUHC010000015">
    <property type="protein sequence ID" value="CAK7215736.1"/>
    <property type="molecule type" value="Genomic_DNA"/>
</dbReference>